<dbReference type="Proteomes" id="UP000654075">
    <property type="component" value="Unassembled WGS sequence"/>
</dbReference>
<evidence type="ECO:0000313" key="3">
    <source>
        <dbReference type="EMBL" id="CAE8617088.1"/>
    </source>
</evidence>
<comment type="caution">
    <text evidence="3">The sequence shown here is derived from an EMBL/GenBank/DDBJ whole genome shotgun (WGS) entry which is preliminary data.</text>
</comment>
<accession>A0A813FTC5</accession>
<feature type="region of interest" description="Disordered" evidence="1">
    <location>
        <begin position="407"/>
        <end position="429"/>
    </location>
</feature>
<evidence type="ECO:0000256" key="2">
    <source>
        <dbReference type="SAM" id="Phobius"/>
    </source>
</evidence>
<proteinExistence type="predicted"/>
<organism evidence="3 5">
    <name type="scientific">Polarella glacialis</name>
    <name type="common">Dinoflagellate</name>
    <dbReference type="NCBI Taxonomy" id="89957"/>
    <lineage>
        <taxon>Eukaryota</taxon>
        <taxon>Sar</taxon>
        <taxon>Alveolata</taxon>
        <taxon>Dinophyceae</taxon>
        <taxon>Suessiales</taxon>
        <taxon>Suessiaceae</taxon>
        <taxon>Polarella</taxon>
    </lineage>
</organism>
<dbReference type="EMBL" id="CAJNNV010026058">
    <property type="protein sequence ID" value="CAE8617088.1"/>
    <property type="molecule type" value="Genomic_DNA"/>
</dbReference>
<dbReference type="AlphaFoldDB" id="A0A813FTC5"/>
<evidence type="ECO:0000313" key="4">
    <source>
        <dbReference type="EMBL" id="CAE8709862.1"/>
    </source>
</evidence>
<sequence length="429" mass="44229">MNSGAVQAWPLSELAERDDLSALYVQNMSALVLLNLTLIGSGVPARQLASVFGFEVPSSLSNLQEQATYFVGDAGNKIAAAAAGISGLSSIVTVFTDSQGLVNTGVDVLGSAWTSFLHLTAQLGEIFATFGPLKPLFASQTGLVQLLSSSAGVQTLVSVVQQLLSTSSVLEAISDACRTIVDIFNKLSGTFSAAMEKLTGKGTRRLLVAQGRKLSVFSYEQLLSGIDFKDLISQMGACLTKATGYAKELAQVNATLGPLLSKWGGSTSGVRRLTGASPDQKEYQQAIEKIIPAWQGVEGLGISMCPEVLSAQEVAIALKCRVDGFVGAGGGLGALSNLLNSCPAKSASTSPDMVQCPKESMSAGVTDLLSKNAFALGWVMWAVAGVGALGALCAGGAVAAKKVFARGGDDGDGSESEHPLNYSGSSDEE</sequence>
<feature type="transmembrane region" description="Helical" evidence="2">
    <location>
        <begin position="378"/>
        <end position="400"/>
    </location>
</feature>
<protein>
    <submittedName>
        <fullName evidence="3">Uncharacterized protein</fullName>
    </submittedName>
</protein>
<keyword evidence="5" id="KW-1185">Reference proteome</keyword>
<keyword evidence="2" id="KW-1133">Transmembrane helix</keyword>
<dbReference type="Proteomes" id="UP000626109">
    <property type="component" value="Unassembled WGS sequence"/>
</dbReference>
<name>A0A813FTC5_POLGL</name>
<keyword evidence="2" id="KW-0472">Membrane</keyword>
<evidence type="ECO:0000313" key="5">
    <source>
        <dbReference type="Proteomes" id="UP000654075"/>
    </source>
</evidence>
<evidence type="ECO:0000256" key="1">
    <source>
        <dbReference type="SAM" id="MobiDB-lite"/>
    </source>
</evidence>
<gene>
    <name evidence="3" type="ORF">PGLA1383_LOCUS34753</name>
    <name evidence="4" type="ORF">PGLA2088_LOCUS35669</name>
</gene>
<dbReference type="EMBL" id="CAJNNW010031908">
    <property type="protein sequence ID" value="CAE8709862.1"/>
    <property type="molecule type" value="Genomic_DNA"/>
</dbReference>
<reference evidence="3" key="1">
    <citation type="submission" date="2021-02" db="EMBL/GenBank/DDBJ databases">
        <authorList>
            <person name="Dougan E. K."/>
            <person name="Rhodes N."/>
            <person name="Thang M."/>
            <person name="Chan C."/>
        </authorList>
    </citation>
    <scope>NUCLEOTIDE SEQUENCE</scope>
</reference>
<keyword evidence="2" id="KW-0812">Transmembrane</keyword>